<dbReference type="CDD" id="cd05233">
    <property type="entry name" value="SDR_c"/>
    <property type="match status" value="1"/>
</dbReference>
<dbReference type="PANTHER" id="PTHR42879">
    <property type="entry name" value="3-OXOACYL-(ACYL-CARRIER-PROTEIN) REDUCTASE"/>
    <property type="match status" value="1"/>
</dbReference>
<dbReference type="InterPro" id="IPR036291">
    <property type="entry name" value="NAD(P)-bd_dom_sf"/>
</dbReference>
<evidence type="ECO:0000256" key="1">
    <source>
        <dbReference type="ARBA" id="ARBA00006484"/>
    </source>
</evidence>
<dbReference type="SUPFAM" id="SSF51735">
    <property type="entry name" value="NAD(P)-binding Rossmann-fold domains"/>
    <property type="match status" value="1"/>
</dbReference>
<dbReference type="Pfam" id="PF00106">
    <property type="entry name" value="adh_short"/>
    <property type="match status" value="1"/>
</dbReference>
<dbReference type="PRINTS" id="PR00080">
    <property type="entry name" value="SDRFAMILY"/>
</dbReference>
<evidence type="ECO:0000256" key="2">
    <source>
        <dbReference type="RuleBase" id="RU000363"/>
    </source>
</evidence>
<dbReference type="Gene3D" id="3.40.50.720">
    <property type="entry name" value="NAD(P)-binding Rossmann-like Domain"/>
    <property type="match status" value="1"/>
</dbReference>
<evidence type="ECO:0000313" key="4">
    <source>
        <dbReference type="Proteomes" id="UP000195072"/>
    </source>
</evidence>
<organism evidence="3 4">
    <name type="scientific">Acetobacter senegalensis</name>
    <dbReference type="NCBI Taxonomy" id="446692"/>
    <lineage>
        <taxon>Bacteria</taxon>
        <taxon>Pseudomonadati</taxon>
        <taxon>Pseudomonadota</taxon>
        <taxon>Alphaproteobacteria</taxon>
        <taxon>Acetobacterales</taxon>
        <taxon>Acetobacteraceae</taxon>
        <taxon>Acetobacter</taxon>
    </lineage>
</organism>
<protein>
    <recommendedName>
        <fullName evidence="5">Oxidoreductase</fullName>
    </recommendedName>
</protein>
<comment type="caution">
    <text evidence="3">The sequence shown here is derived from an EMBL/GenBank/DDBJ whole genome shotgun (WGS) entry which is preliminary data.</text>
</comment>
<proteinExistence type="inferred from homology"/>
<sequence length="262" mass="28046">MGVGSMSKKIALITGGSQGIGFETARALLLDGFHVVVNGRDPVKLQAAVLALEAYGEISSCVADVGSQDSVPLVSASVPRVDVLINNAGMFKSKSALDLTDSDWLEMFQVDLLSAVRLTKHYLPQMIERGDGRVVFVSSESALQIPTEMIHYGAVKAAQVASARGYAQVAAGTGVTVNSVLPGPTWTQGVSDFVKSVFKGETMSENEMEREFIRRYRPTSLIDRFVQPREVADLIAFLVSDRAAAITGAGYRIDGGLVRTAF</sequence>
<evidence type="ECO:0008006" key="5">
    <source>
        <dbReference type="Google" id="ProtNLM"/>
    </source>
</evidence>
<dbReference type="FunFam" id="3.40.50.720:FF:000084">
    <property type="entry name" value="Short-chain dehydrogenase reductase"/>
    <property type="match status" value="1"/>
</dbReference>
<dbReference type="AlphaFoldDB" id="A0A252EIZ4"/>
<accession>A0A252EIZ4</accession>
<evidence type="ECO:0000313" key="3">
    <source>
        <dbReference type="EMBL" id="OUL66440.1"/>
    </source>
</evidence>
<gene>
    <name evidence="3" type="ORF">HK16_10010</name>
</gene>
<dbReference type="EMBL" id="JOOZ01000031">
    <property type="protein sequence ID" value="OUL66440.1"/>
    <property type="molecule type" value="Genomic_DNA"/>
</dbReference>
<dbReference type="InterPro" id="IPR050259">
    <property type="entry name" value="SDR"/>
</dbReference>
<dbReference type="PRINTS" id="PR00081">
    <property type="entry name" value="GDHRDH"/>
</dbReference>
<comment type="similarity">
    <text evidence="1 2">Belongs to the short-chain dehydrogenases/reductases (SDR) family.</text>
</comment>
<dbReference type="Proteomes" id="UP000195072">
    <property type="component" value="Unassembled WGS sequence"/>
</dbReference>
<dbReference type="InterPro" id="IPR002347">
    <property type="entry name" value="SDR_fam"/>
</dbReference>
<reference evidence="3 4" key="1">
    <citation type="submission" date="2014-06" db="EMBL/GenBank/DDBJ databases">
        <authorList>
            <person name="Ju J."/>
            <person name="Zhang J."/>
        </authorList>
    </citation>
    <scope>NUCLEOTIDE SEQUENCE [LARGE SCALE GENOMIC DNA]</scope>
    <source>
        <strain evidence="3">DmL_050</strain>
    </source>
</reference>
<name>A0A252EIZ4_9PROT</name>